<organism evidence="1 2">
    <name type="scientific">Actomonas aquatica</name>
    <dbReference type="NCBI Taxonomy" id="2866162"/>
    <lineage>
        <taxon>Bacteria</taxon>
        <taxon>Pseudomonadati</taxon>
        <taxon>Verrucomicrobiota</taxon>
        <taxon>Opitutia</taxon>
        <taxon>Opitutales</taxon>
        <taxon>Opitutaceae</taxon>
        <taxon>Actomonas</taxon>
    </lineage>
</organism>
<evidence type="ECO:0000313" key="2">
    <source>
        <dbReference type="Proteomes" id="UP000738431"/>
    </source>
</evidence>
<sequence length="70" mass="8325">MLVIRRIVDRRRAYTGIFLPGEPPRIFPTDDVQHARILQIYKQDKRYPDVLNDFTDFDLQRPVSPPATER</sequence>
<gene>
    <name evidence="1" type="ORF">K1X11_020535</name>
</gene>
<dbReference type="RefSeq" id="WP_221029380.1">
    <property type="nucleotide sequence ID" value="NZ_CP139781.1"/>
</dbReference>
<dbReference type="Proteomes" id="UP000738431">
    <property type="component" value="Chromosome"/>
</dbReference>
<protein>
    <submittedName>
        <fullName evidence="1">Uncharacterized protein</fullName>
    </submittedName>
</protein>
<reference evidence="1 2" key="1">
    <citation type="submission" date="2023-12" db="EMBL/GenBank/DDBJ databases">
        <title>Description of an unclassified Opitutus bacterium of Verrucomicrobiota.</title>
        <authorList>
            <person name="Zhang D.-F."/>
        </authorList>
    </citation>
    <scope>NUCLEOTIDE SEQUENCE [LARGE SCALE GENOMIC DNA]</scope>
    <source>
        <strain evidence="1 2">WL0086</strain>
    </source>
</reference>
<proteinExistence type="predicted"/>
<accession>A0ABZ1C658</accession>
<dbReference type="EMBL" id="CP139781">
    <property type="protein sequence ID" value="WRQ87207.1"/>
    <property type="molecule type" value="Genomic_DNA"/>
</dbReference>
<name>A0ABZ1C658_9BACT</name>
<keyword evidence="2" id="KW-1185">Reference proteome</keyword>
<evidence type="ECO:0000313" key="1">
    <source>
        <dbReference type="EMBL" id="WRQ87207.1"/>
    </source>
</evidence>